<dbReference type="GO" id="GO:0000785">
    <property type="term" value="C:chromatin"/>
    <property type="evidence" value="ECO:0007669"/>
    <property type="project" value="TreeGrafter"/>
</dbReference>
<keyword evidence="11" id="KW-0560">Oxidoreductase</keyword>
<feature type="compositionally biased region" description="Low complexity" evidence="20">
    <location>
        <begin position="313"/>
        <end position="332"/>
    </location>
</feature>
<feature type="compositionally biased region" description="Polar residues" evidence="20">
    <location>
        <begin position="333"/>
        <end position="343"/>
    </location>
</feature>
<protein>
    <recommendedName>
        <fullName evidence="18">Probable JmjC domain-containing histone demethylation protein 2C</fullName>
    </recommendedName>
    <alternativeName>
        <fullName evidence="19">Jumonji domain-containing protein 1C</fullName>
    </alternativeName>
</protein>
<evidence type="ECO:0000256" key="18">
    <source>
        <dbReference type="ARBA" id="ARBA00069433"/>
    </source>
</evidence>
<evidence type="ECO:0000256" key="1">
    <source>
        <dbReference type="ARBA" id="ARBA00001954"/>
    </source>
</evidence>
<evidence type="ECO:0000256" key="9">
    <source>
        <dbReference type="ARBA" id="ARBA00022853"/>
    </source>
</evidence>
<feature type="compositionally biased region" description="Basic and acidic residues" evidence="20">
    <location>
        <begin position="450"/>
        <end position="462"/>
    </location>
</feature>
<feature type="compositionally biased region" description="Basic and acidic residues" evidence="20">
    <location>
        <begin position="364"/>
        <end position="382"/>
    </location>
</feature>
<comment type="cofactor">
    <cofactor evidence="1">
        <name>Fe(2+)</name>
        <dbReference type="ChEBI" id="CHEBI:29033"/>
    </cofactor>
</comment>
<keyword evidence="13" id="KW-0805">Transcription regulation</keyword>
<evidence type="ECO:0000256" key="6">
    <source>
        <dbReference type="ARBA" id="ARBA00022771"/>
    </source>
</evidence>
<feature type="region of interest" description="Disordered" evidence="20">
    <location>
        <begin position="1337"/>
        <end position="1357"/>
    </location>
</feature>
<keyword evidence="9" id="KW-0156">Chromatin regulator</keyword>
<reference evidence="22" key="2">
    <citation type="submission" date="2025-08" db="UniProtKB">
        <authorList>
            <consortium name="Ensembl"/>
        </authorList>
    </citation>
    <scope>IDENTIFICATION</scope>
</reference>
<keyword evidence="3" id="KW-1017">Isopeptide bond</keyword>
<dbReference type="GO" id="GO:0000118">
    <property type="term" value="C:histone deacetylase complex"/>
    <property type="evidence" value="ECO:0007669"/>
    <property type="project" value="TreeGrafter"/>
</dbReference>
<feature type="compositionally biased region" description="Polar residues" evidence="20">
    <location>
        <begin position="1601"/>
        <end position="1613"/>
    </location>
</feature>
<feature type="region of interest" description="Disordered" evidence="20">
    <location>
        <begin position="952"/>
        <end position="982"/>
    </location>
</feature>
<feature type="region of interest" description="Disordered" evidence="20">
    <location>
        <begin position="1031"/>
        <end position="1057"/>
    </location>
</feature>
<keyword evidence="12" id="KW-0408">Iron</keyword>
<keyword evidence="6" id="KW-0863">Zinc-finger</keyword>
<dbReference type="InterPro" id="IPR054504">
    <property type="entry name" value="PWWP_KDM3B"/>
</dbReference>
<feature type="compositionally biased region" description="Pro residues" evidence="20">
    <location>
        <begin position="1085"/>
        <end position="1100"/>
    </location>
</feature>
<keyword evidence="14" id="KW-0804">Transcription</keyword>
<dbReference type="Pfam" id="PF22988">
    <property type="entry name" value="PWWP_KDM3B"/>
    <property type="match status" value="1"/>
</dbReference>
<evidence type="ECO:0000256" key="12">
    <source>
        <dbReference type="ARBA" id="ARBA00023004"/>
    </source>
</evidence>
<dbReference type="Pfam" id="PF02373">
    <property type="entry name" value="JmjC"/>
    <property type="match status" value="1"/>
</dbReference>
<sequence length="2609" mass="289250">MAMAVETRPELVGKRFLCVGGDEPLDLRDIGRWGWRAGVIRAVTHRDNNHSELTVYVEFDDLEWEKREWVKVYEDFQVFLLEQQLVWAKRREGTLLVENPQGTKDKHIQWPALTFRPLVGKATLGSITAVEFFSDRQLDFLSDHGAYQPYQEEVDSLSPVLRDNPQLHEEVRFWLKDQKVQDIFLQGPYSLNGYRVRVYRQDSATQWFTGIITHHDLFSRNMVVMNDQVLEPQNVDPSMIQMTFLDDVVHSLLKGENIGIQSRRRSRSNQNNSAHTAGGRPTGTTGREQGHYTRAQANSPRPVMNSSGGAVKQGSGVTTQQGQGQGGSQSQQAPAQHSPCQEQTQHRGPGFSRRKGSDSSVPDDDFKGDNVDCNERAGRGDFFKSTSSKQVAVNKRRKAEEEEEKKSGLKRLRNETTVRSDFSESSDSEMSTKRTRTADSSSSSEQNSEEELKGETGQEGHKTQGSKTGKESALTGSLSPWGEELQKAEFQQSSADREQRSSLRQPQRQGERSPLQQQQAPPLSSSSQGSAPSEGQGECIMENNSTMKSQTHPQSKDQYTSAEVVSRTQTPSQYIIDITAEDANAHMASRENSEAVSALLASQNPSEPSYLSEPSRHLVLNPSTPSVCRKPEVKHDIAGSLGSKMGLVHSAVIRPIASVSESAAVVEREKQLYSSMLPCIKNASLADEARKSYKLSPSPDVPKPLPSPEALKPKPLCSPDIVKSKTQSVLETCSKPKPLTSPEVSKHKGRYPDNTPRSSFKPVLARGTESPGSCTKSPLIIDKNEHFTVYRDPALVRPNQETNHVSYLHPQLHPLHASCLTPSSTHHLLSGVLSGLPPGPLLGGHPRLDSSGLGHLGLAHHHPVSQPQTHSHTSASYNQLGLYPIIWQYPNETHSYPPRLNLPGSKWVHPENPVSSETNMRRNTASPWLHHQVPVSSSDSLDQLSHVPVPIRPAKPHRSDPHRLIKINPHASPPLPPAKTAGDLHREDLKGFVDPIRTITLAHLKQEQDRSRTPTGKDSHLHQLYLEAYNKQQQQRMAQQQQQEAGQRDRASKYKEENRRILQESIEVAPFTAKIRSSETDREPNPYPRIPSLPSQPHPYPRISSLPSLPHPHLPPSNYFTTLSNSVVNEPPRLYPSKELNSYFDKVSREQESAAASSLSHGGGAAFSSKSLSKPPPLIKHQADGEGLLGKISEQLNQQVSLSNIQTRTHCQTQAQLRCMPALHRAPVFHPPIQQTLDRKEVGYGRLSPPTLTPIQPVSSAGKVSEQQKPPTLLPELREVSAVCKGGAAMNSSEVWRAGDSQSHDKLGWHSERSPGRKPGATTASVIVRPSTCIKYDGSPGAKTSSSAKDSLTGRMFPGGRPQTVCLKLAYERDRESGGKVILPNTNLEEAVCVQQYNNFMRVSQSQGTFPVSVSAAANSVCNRSSDVTRAVSNMAPYGGLSRRQERTYCGPNTSSASRTESCGPRGRAFHSGPGLEPRAELQQQEGSSSRTSSPNLHPGPSLASSTQASPNPSQSYYGSFIHLKKHKAALAAAQQSRGPSSSSSGSGPESLIEPSNSKALHISPPPPLASASVQNHRTTASPGPYQAGASPSPGPLPNGQPAQMNQSQSQPNYHKLKKAWLTRHSEEDRNINTMMKTEEADKSMEMIKPCTVTLIASTSSDVEMKIEEVKGQEDKMAAEDRNTRRGSKRVYDHDSASESGEDSDASESSKQEQRAKRQPKPTYKKKQNDMRRRRGDGEKDEDELKPNGIFRSAREKTKLKLSSNNGIPRSVLKDWRKVKKLKQTGESFLQDDSCSEIGPNLQKCRECRVVRSKKGEQPAHSPVFCRFYYFRRLSYSKNGVIRVDGFSTPDQFDEEALSLWAPDVYEENELDPDSSKYILSYIGDQFCQMVTTENTAATWIKKDAKMAWKRAVRGVREMCDACEATLFNIHWVCHKCGFVVCLDCYKAKERKTSKDKELYAWLKCVKGQQHGHKYLMPTQIIPGTVLTEVVSAMHLFREKYSIRSPCVCTGKHNPLLSKLPATNGVSQVLQNVLNHSNKISLCNVKTETGQLNPIQGKAETNGGSSPASDTSSDSKLTPPESQSPLHFLADLTEQKSQEDKKENKESPLGKVGKEEKVSSLESLHCKASSLVSNITEQGSTLRDLLTTTAGKLRLGSTDAGMAFAPVYSTAAQMGKSGRSMPNILDDIIASVVENKIPASRGAKLSPKPGTGTEELPEPKPQLEKALQLHADIPHCWLYDRRLLWLKDHRHPGNWKLFRECWRQGQPVLVTGLHKPLNAALWKADSFNLEFADHQGDLLNCKDGLVSNSGINEFWDGFEDLTKRPKSKDGDTVVYRLKDWPSGEEFMALMPSRYDDLMRNLPLPEYCDPEGNLNLASHLPSFFVRPDLGPRLCCAYGVAASQEQDFGTANLHREVSDIVSVLVYVGVAKGNGVLSKTGVLKRLEEEDLDDSVKKRLKDSSETPGALWHIYISKDVEKIKDFLHKVAKEQGAEISAEHDPIREPGWYLSRKLRQRLWEEHDVQGLTVVQFLGDSVLIPAGALHQVQNLHSCVQVINDFVSPEHVFHSFHLTQELRSSREEPNYEDKLQNTNIPKQASCLQQGSKEINFMS</sequence>
<dbReference type="FunFam" id="2.60.120.650:FF:000008">
    <property type="entry name" value="Probable JmjC domain-containing histone demethylation protein 2C"/>
    <property type="match status" value="1"/>
</dbReference>
<dbReference type="InterPro" id="IPR003347">
    <property type="entry name" value="JmjC_dom"/>
</dbReference>
<evidence type="ECO:0000256" key="17">
    <source>
        <dbReference type="ARBA" id="ARBA00056982"/>
    </source>
</evidence>
<evidence type="ECO:0000256" key="19">
    <source>
        <dbReference type="ARBA" id="ARBA00079980"/>
    </source>
</evidence>
<feature type="compositionally biased region" description="Polar residues" evidence="20">
    <location>
        <begin position="1503"/>
        <end position="1518"/>
    </location>
</feature>
<organism evidence="22 23">
    <name type="scientific">Oncorhynchus mykiss</name>
    <name type="common">Rainbow trout</name>
    <name type="synonym">Salmo gairdneri</name>
    <dbReference type="NCBI Taxonomy" id="8022"/>
    <lineage>
        <taxon>Eukaryota</taxon>
        <taxon>Metazoa</taxon>
        <taxon>Chordata</taxon>
        <taxon>Craniata</taxon>
        <taxon>Vertebrata</taxon>
        <taxon>Euteleostomi</taxon>
        <taxon>Actinopterygii</taxon>
        <taxon>Neopterygii</taxon>
        <taxon>Teleostei</taxon>
        <taxon>Protacanthopterygii</taxon>
        <taxon>Salmoniformes</taxon>
        <taxon>Salmonidae</taxon>
        <taxon>Salmoninae</taxon>
        <taxon>Oncorhynchus</taxon>
    </lineage>
</organism>
<feature type="region of interest" description="Disordered" evidence="20">
    <location>
        <begin position="1444"/>
        <end position="1634"/>
    </location>
</feature>
<feature type="compositionally biased region" description="Low complexity" evidence="20">
    <location>
        <begin position="513"/>
        <end position="538"/>
    </location>
</feature>
<dbReference type="SUPFAM" id="SSF51197">
    <property type="entry name" value="Clavaminate synthase-like"/>
    <property type="match status" value="1"/>
</dbReference>
<feature type="compositionally biased region" description="Low complexity" evidence="20">
    <location>
        <begin position="268"/>
        <end position="287"/>
    </location>
</feature>
<feature type="compositionally biased region" description="Low complexity" evidence="20">
    <location>
        <begin position="2065"/>
        <end position="2075"/>
    </location>
</feature>
<proteinExistence type="inferred from homology"/>
<feature type="region of interest" description="Disordered" evidence="20">
    <location>
        <begin position="259"/>
        <end position="568"/>
    </location>
</feature>
<dbReference type="InterPro" id="IPR054294">
    <property type="entry name" value="DUF7030"/>
</dbReference>
<evidence type="ECO:0000256" key="7">
    <source>
        <dbReference type="ARBA" id="ARBA00022833"/>
    </source>
</evidence>
<dbReference type="InterPro" id="IPR054503">
    <property type="entry name" value="KDM3AB_Tudor"/>
</dbReference>
<comment type="similarity">
    <text evidence="16">Belongs to the JHDM2 histone demethylase family.</text>
</comment>
<dbReference type="Pfam" id="PF22989">
    <property type="entry name" value="DUF7030"/>
    <property type="match status" value="1"/>
</dbReference>
<feature type="compositionally biased region" description="Basic and acidic residues" evidence="20">
    <location>
        <begin position="2093"/>
        <end position="2119"/>
    </location>
</feature>
<feature type="region of interest" description="Disordered" evidence="20">
    <location>
        <begin position="1657"/>
        <end position="1757"/>
    </location>
</feature>
<dbReference type="Pfam" id="PF22987">
    <property type="entry name" value="Tudor_KDM3B"/>
    <property type="match status" value="1"/>
</dbReference>
<dbReference type="GO" id="GO:0003712">
    <property type="term" value="F:transcription coregulator activity"/>
    <property type="evidence" value="ECO:0007669"/>
    <property type="project" value="TreeGrafter"/>
</dbReference>
<comment type="subcellular location">
    <subcellularLocation>
        <location evidence="2">Nucleus</location>
    </subcellularLocation>
</comment>
<keyword evidence="10" id="KW-0223">Dioxygenase</keyword>
<dbReference type="PANTHER" id="PTHR12549:SF6">
    <property type="entry name" value="JMJC DOMAIN-CONTAINING HISTONE DEMETHYLATION PROTEIN 2C-RELATED"/>
    <property type="match status" value="1"/>
</dbReference>
<feature type="compositionally biased region" description="Polar residues" evidence="20">
    <location>
        <begin position="1572"/>
        <end position="1582"/>
    </location>
</feature>
<dbReference type="SMART" id="SM00558">
    <property type="entry name" value="JmjC"/>
    <property type="match status" value="1"/>
</dbReference>
<dbReference type="InterPro" id="IPR045109">
    <property type="entry name" value="LSDs-like"/>
</dbReference>
<dbReference type="Ensembl" id="ENSOMYT00000132567.1">
    <property type="protein sequence ID" value="ENSOMYP00000110457.1"/>
    <property type="gene ID" value="ENSOMYG00000074519.1"/>
</dbReference>
<keyword evidence="4" id="KW-0597">Phosphoprotein</keyword>
<evidence type="ECO:0000256" key="11">
    <source>
        <dbReference type="ARBA" id="ARBA00023002"/>
    </source>
</evidence>
<evidence type="ECO:0000256" key="3">
    <source>
        <dbReference type="ARBA" id="ARBA00022499"/>
    </source>
</evidence>
<feature type="compositionally biased region" description="Low complexity" evidence="20">
    <location>
        <begin position="1154"/>
        <end position="1173"/>
    </location>
</feature>
<evidence type="ECO:0000256" key="13">
    <source>
        <dbReference type="ARBA" id="ARBA00023015"/>
    </source>
</evidence>
<evidence type="ECO:0000256" key="4">
    <source>
        <dbReference type="ARBA" id="ARBA00022553"/>
    </source>
</evidence>
<feature type="region of interest" description="Disordered" evidence="20">
    <location>
        <begin position="691"/>
        <end position="777"/>
    </location>
</feature>
<feature type="compositionally biased region" description="Basic and acidic residues" evidence="20">
    <location>
        <begin position="1624"/>
        <end position="1634"/>
    </location>
</feature>
<feature type="compositionally biased region" description="Basic and acidic residues" evidence="20">
    <location>
        <begin position="1302"/>
        <end position="1315"/>
    </location>
</feature>
<dbReference type="GO" id="GO:0008270">
    <property type="term" value="F:zinc ion binding"/>
    <property type="evidence" value="ECO:0007669"/>
    <property type="project" value="UniProtKB-KW"/>
</dbReference>
<keyword evidence="23" id="KW-1185">Reference proteome</keyword>
<evidence type="ECO:0000313" key="22">
    <source>
        <dbReference type="Ensembl" id="ENSOMYP00000110457.1"/>
    </source>
</evidence>
<evidence type="ECO:0000256" key="5">
    <source>
        <dbReference type="ARBA" id="ARBA00022723"/>
    </source>
</evidence>
<evidence type="ECO:0000313" key="23">
    <source>
        <dbReference type="Proteomes" id="UP000694395"/>
    </source>
</evidence>
<feature type="compositionally biased region" description="Polar residues" evidence="20">
    <location>
        <begin position="295"/>
        <end position="308"/>
    </location>
</feature>
<feature type="compositionally biased region" description="Basic and acidic residues" evidence="20">
    <location>
        <begin position="1046"/>
        <end position="1057"/>
    </location>
</feature>
<evidence type="ECO:0000256" key="8">
    <source>
        <dbReference type="ARBA" id="ARBA00022843"/>
    </source>
</evidence>
<feature type="compositionally biased region" description="Polar residues" evidence="20">
    <location>
        <begin position="1451"/>
        <end position="1461"/>
    </location>
</feature>
<feature type="region of interest" description="Disordered" evidence="20">
    <location>
        <begin position="1072"/>
        <end position="1109"/>
    </location>
</feature>
<keyword evidence="8" id="KW-0832">Ubl conjugation</keyword>
<dbReference type="GO" id="GO:0031490">
    <property type="term" value="F:chromatin DNA binding"/>
    <property type="evidence" value="ECO:0007669"/>
    <property type="project" value="TreeGrafter"/>
</dbReference>
<dbReference type="PANTHER" id="PTHR12549">
    <property type="entry name" value="JMJC DOMAIN-CONTAINING HISTONE DEMETHYLATION PROTEIN"/>
    <property type="match status" value="1"/>
</dbReference>
<evidence type="ECO:0000256" key="16">
    <source>
        <dbReference type="ARBA" id="ARBA00037987"/>
    </source>
</evidence>
<dbReference type="Proteomes" id="UP000694395">
    <property type="component" value="Chromosome 23"/>
</dbReference>
<dbReference type="GO" id="GO:0051213">
    <property type="term" value="F:dioxygenase activity"/>
    <property type="evidence" value="ECO:0007669"/>
    <property type="project" value="UniProtKB-KW"/>
</dbReference>
<feature type="region of interest" description="Disordered" evidence="20">
    <location>
        <begin position="1154"/>
        <end position="1183"/>
    </location>
</feature>
<evidence type="ECO:0000259" key="21">
    <source>
        <dbReference type="PROSITE" id="PS51184"/>
    </source>
</evidence>
<feature type="compositionally biased region" description="Polar residues" evidence="20">
    <location>
        <begin position="542"/>
        <end position="568"/>
    </location>
</feature>
<dbReference type="GO" id="GO:0032454">
    <property type="term" value="F:histone H3K9 demethylase activity"/>
    <property type="evidence" value="ECO:0007669"/>
    <property type="project" value="InterPro"/>
</dbReference>
<reference evidence="22" key="3">
    <citation type="submission" date="2025-09" db="UniProtKB">
        <authorList>
            <consortium name="Ensembl"/>
        </authorList>
    </citation>
    <scope>IDENTIFICATION</scope>
</reference>
<feature type="compositionally biased region" description="Basic and acidic residues" evidence="20">
    <location>
        <begin position="398"/>
        <end position="422"/>
    </location>
</feature>
<dbReference type="GO" id="GO:0006357">
    <property type="term" value="P:regulation of transcription by RNA polymerase II"/>
    <property type="evidence" value="ECO:0007669"/>
    <property type="project" value="TreeGrafter"/>
</dbReference>
<keyword evidence="15" id="KW-0539">Nucleus</keyword>
<dbReference type="PROSITE" id="PS51184">
    <property type="entry name" value="JMJC"/>
    <property type="match status" value="1"/>
</dbReference>
<feature type="domain" description="JmjC" evidence="21">
    <location>
        <begin position="2350"/>
        <end position="2574"/>
    </location>
</feature>
<feature type="region of interest" description="Disordered" evidence="20">
    <location>
        <begin position="2054"/>
        <end position="2120"/>
    </location>
</feature>
<feature type="compositionally biased region" description="Basic and acidic residues" evidence="20">
    <location>
        <begin position="1663"/>
        <end position="1697"/>
    </location>
</feature>
<comment type="function">
    <text evidence="17">Probable histone demethylase that specifically demethylates 'Lys-9' of histone H3, thereby playing a central role in histone code. Demethylation of Lys residue generates formaldehyde and succinate. May be involved in hormone-dependent transcriptional activation, by participating in recruitment to androgen-receptor target genes.</text>
</comment>
<accession>A0A8K9UT61</accession>
<keyword evidence="5" id="KW-0479">Metal-binding</keyword>
<reference evidence="22" key="1">
    <citation type="submission" date="2020-07" db="EMBL/GenBank/DDBJ databases">
        <title>A long reads based de novo assembly of the rainbow trout Arlee double haploid line genome.</title>
        <authorList>
            <person name="Gao G."/>
            <person name="Palti Y."/>
        </authorList>
    </citation>
    <scope>NUCLEOTIDE SEQUENCE [LARGE SCALE GENOMIC DNA]</scope>
</reference>
<feature type="compositionally biased region" description="Basic residues" evidence="20">
    <location>
        <begin position="1717"/>
        <end position="1726"/>
    </location>
</feature>
<feature type="compositionally biased region" description="Low complexity" evidence="20">
    <location>
        <begin position="1032"/>
        <end position="1045"/>
    </location>
</feature>
<evidence type="ECO:0000256" key="10">
    <source>
        <dbReference type="ARBA" id="ARBA00022964"/>
    </source>
</evidence>
<name>A0A8K9UT61_ONCMY</name>
<evidence type="ECO:0000256" key="20">
    <source>
        <dbReference type="SAM" id="MobiDB-lite"/>
    </source>
</evidence>
<keyword evidence="7" id="KW-0862">Zinc</keyword>
<dbReference type="Gene3D" id="2.60.120.650">
    <property type="entry name" value="Cupin"/>
    <property type="match status" value="1"/>
</dbReference>
<feature type="compositionally biased region" description="Polar residues" evidence="20">
    <location>
        <begin position="1482"/>
        <end position="1496"/>
    </location>
</feature>
<evidence type="ECO:0000256" key="15">
    <source>
        <dbReference type="ARBA" id="ARBA00023242"/>
    </source>
</evidence>
<feature type="compositionally biased region" description="Low complexity" evidence="20">
    <location>
        <begin position="1530"/>
        <end position="1556"/>
    </location>
</feature>
<feature type="region of interest" description="Disordered" evidence="20">
    <location>
        <begin position="1296"/>
        <end position="1323"/>
    </location>
</feature>
<evidence type="ECO:0000256" key="2">
    <source>
        <dbReference type="ARBA" id="ARBA00004123"/>
    </source>
</evidence>
<evidence type="ECO:0000256" key="14">
    <source>
        <dbReference type="ARBA" id="ARBA00023163"/>
    </source>
</evidence>
<feature type="region of interest" description="Disordered" evidence="20">
    <location>
        <begin position="1251"/>
        <end position="1271"/>
    </location>
</feature>
<dbReference type="GeneTree" id="ENSGT00940000158210"/>